<proteinExistence type="predicted"/>
<organism evidence="1 2">
    <name type="scientific">Sporolactobacillus spathodeae</name>
    <dbReference type="NCBI Taxonomy" id="1465502"/>
    <lineage>
        <taxon>Bacteria</taxon>
        <taxon>Bacillati</taxon>
        <taxon>Bacillota</taxon>
        <taxon>Bacilli</taxon>
        <taxon>Bacillales</taxon>
        <taxon>Sporolactobacillaceae</taxon>
        <taxon>Sporolactobacillus</taxon>
    </lineage>
</organism>
<comment type="caution">
    <text evidence="1">The sequence shown here is derived from an EMBL/GenBank/DDBJ whole genome shotgun (WGS) entry which is preliminary data.</text>
</comment>
<name>A0ABS2QB32_9BACL</name>
<keyword evidence="2" id="KW-1185">Reference proteome</keyword>
<reference evidence="1 2" key="1">
    <citation type="submission" date="2021-01" db="EMBL/GenBank/DDBJ databases">
        <title>Genomic Encyclopedia of Type Strains, Phase IV (KMG-IV): sequencing the most valuable type-strain genomes for metagenomic binning, comparative biology and taxonomic classification.</title>
        <authorList>
            <person name="Goeker M."/>
        </authorList>
    </citation>
    <scope>NUCLEOTIDE SEQUENCE [LARGE SCALE GENOMIC DNA]</scope>
    <source>
        <strain evidence="1 2">DSM 100968</strain>
    </source>
</reference>
<dbReference type="RefSeq" id="WP_205006922.1">
    <property type="nucleotide sequence ID" value="NZ_CBCRXA010000008.1"/>
</dbReference>
<evidence type="ECO:0000313" key="1">
    <source>
        <dbReference type="EMBL" id="MBM7658359.1"/>
    </source>
</evidence>
<dbReference type="Proteomes" id="UP000823201">
    <property type="component" value="Unassembled WGS sequence"/>
</dbReference>
<sequence length="97" mass="11505">MFKNKKLSRKEQEDAILEKVFNLILDEQTQDEERDALIPLKMMLFVHSFITLCSPFNNRLCKISMLICRTKQCVRGLREQRARLSFADYCLFEEARG</sequence>
<gene>
    <name evidence="1" type="ORF">JOC27_001812</name>
</gene>
<evidence type="ECO:0000313" key="2">
    <source>
        <dbReference type="Proteomes" id="UP000823201"/>
    </source>
</evidence>
<protein>
    <submittedName>
        <fullName evidence="1">Uncharacterized protein</fullName>
    </submittedName>
</protein>
<accession>A0ABS2QB32</accession>
<dbReference type="EMBL" id="JAFBEV010000015">
    <property type="protein sequence ID" value="MBM7658359.1"/>
    <property type="molecule type" value="Genomic_DNA"/>
</dbReference>